<name>A0A840AJP1_9HYPH</name>
<organism evidence="1 2">
    <name type="scientific">Kaistia hirudinis</name>
    <dbReference type="NCBI Taxonomy" id="1293440"/>
    <lineage>
        <taxon>Bacteria</taxon>
        <taxon>Pseudomonadati</taxon>
        <taxon>Pseudomonadota</taxon>
        <taxon>Alphaproteobacteria</taxon>
        <taxon>Hyphomicrobiales</taxon>
        <taxon>Kaistiaceae</taxon>
        <taxon>Kaistia</taxon>
    </lineage>
</organism>
<accession>A0A840AJP1</accession>
<dbReference type="AlphaFoldDB" id="A0A840AJP1"/>
<protein>
    <submittedName>
        <fullName evidence="1">Uncharacterized protein</fullName>
    </submittedName>
</protein>
<sequence length="74" mass="7959">MADFKDMAGFKAEDGALASLVLLEELFSMLAQSGIVPQSKLGDVVRSAAARLDTSDHFGAGAAIQHYFEAWLRD</sequence>
<proteinExistence type="predicted"/>
<dbReference type="EMBL" id="JACIDS010000002">
    <property type="protein sequence ID" value="MBB3930450.1"/>
    <property type="molecule type" value="Genomic_DNA"/>
</dbReference>
<evidence type="ECO:0000313" key="2">
    <source>
        <dbReference type="Proteomes" id="UP000553963"/>
    </source>
</evidence>
<keyword evidence="2" id="KW-1185">Reference proteome</keyword>
<dbReference type="RefSeq" id="WP_246409343.1">
    <property type="nucleotide sequence ID" value="NZ_JACIDS010000002.1"/>
</dbReference>
<gene>
    <name evidence="1" type="ORF">GGR25_001489</name>
</gene>
<evidence type="ECO:0000313" key="1">
    <source>
        <dbReference type="EMBL" id="MBB3930450.1"/>
    </source>
</evidence>
<dbReference type="Proteomes" id="UP000553963">
    <property type="component" value="Unassembled WGS sequence"/>
</dbReference>
<reference evidence="1 2" key="1">
    <citation type="submission" date="2020-08" db="EMBL/GenBank/DDBJ databases">
        <title>Genomic Encyclopedia of Type Strains, Phase IV (KMG-IV): sequencing the most valuable type-strain genomes for metagenomic binning, comparative biology and taxonomic classification.</title>
        <authorList>
            <person name="Goeker M."/>
        </authorList>
    </citation>
    <scope>NUCLEOTIDE SEQUENCE [LARGE SCALE GENOMIC DNA]</scope>
    <source>
        <strain evidence="1 2">DSM 25966</strain>
    </source>
</reference>
<comment type="caution">
    <text evidence="1">The sequence shown here is derived from an EMBL/GenBank/DDBJ whole genome shotgun (WGS) entry which is preliminary data.</text>
</comment>